<organism evidence="2 3">
    <name type="scientific">Fopius arisanus</name>
    <dbReference type="NCBI Taxonomy" id="64838"/>
    <lineage>
        <taxon>Eukaryota</taxon>
        <taxon>Metazoa</taxon>
        <taxon>Ecdysozoa</taxon>
        <taxon>Arthropoda</taxon>
        <taxon>Hexapoda</taxon>
        <taxon>Insecta</taxon>
        <taxon>Pterygota</taxon>
        <taxon>Neoptera</taxon>
        <taxon>Endopterygota</taxon>
        <taxon>Hymenoptera</taxon>
        <taxon>Apocrita</taxon>
        <taxon>Ichneumonoidea</taxon>
        <taxon>Braconidae</taxon>
        <taxon>Opiinae</taxon>
        <taxon>Fopius</taxon>
    </lineage>
</organism>
<protein>
    <recommendedName>
        <fullName evidence="1">Reverse transcriptase domain-containing protein</fullName>
    </recommendedName>
</protein>
<dbReference type="KEGG" id="fas:105266662"/>
<dbReference type="InterPro" id="IPR058912">
    <property type="entry name" value="HTH_animal"/>
</dbReference>
<dbReference type="Pfam" id="PF26215">
    <property type="entry name" value="HTH_animal"/>
    <property type="match status" value="1"/>
</dbReference>
<evidence type="ECO:0000313" key="3">
    <source>
        <dbReference type="RefSeq" id="XP_011303305.1"/>
    </source>
</evidence>
<reference evidence="3" key="1">
    <citation type="submission" date="2025-08" db="UniProtKB">
        <authorList>
            <consortium name="RefSeq"/>
        </authorList>
    </citation>
    <scope>IDENTIFICATION</scope>
    <source>
        <strain evidence="3">USDA-PBARC FA_bdor</strain>
        <tissue evidence="3">Whole organism</tissue>
    </source>
</reference>
<dbReference type="SUPFAM" id="SSF56672">
    <property type="entry name" value="DNA/RNA polymerases"/>
    <property type="match status" value="1"/>
</dbReference>
<dbReference type="GeneID" id="105266662"/>
<dbReference type="GO" id="GO:0071897">
    <property type="term" value="P:DNA biosynthetic process"/>
    <property type="evidence" value="ECO:0007669"/>
    <property type="project" value="UniProtKB-ARBA"/>
</dbReference>
<dbReference type="PROSITE" id="PS50878">
    <property type="entry name" value="RT_POL"/>
    <property type="match status" value="1"/>
</dbReference>
<accession>A0A9R1T5W4</accession>
<dbReference type="Proteomes" id="UP000694866">
    <property type="component" value="Unplaced"/>
</dbReference>
<sequence>MPPYICNYNENYTTCTESQYYNQSPRVHRNRWNRNNRSRNQSRPFESGYSLDPHFPCVSREIREKWLINLTEEYIPDDVLDVACLGKKFGVPIIRKKDIPVSNIIASIESNMNIIEKDQRNAIRSICVDVISNFLRQRVTPRFPQLLEKVKAAKIFKISHPDIIFLKADKGNVTVAVNKKFYVSKMSELLGDSFTYRIIRSDPTLDIQKKVNKLLVKWYKNNFINDAEKSRLWSRNGHIALSYGQPKIHKKNIPFRMIVSFIGTPTYRLAKYIQRILTDCIKEEIKSFTSNKVSITNSLSLVKKIRSLHLPEDFAMISMDVISLFTNIPLALVISGIKSRWKLLKKYTKINQELFIEAVILCFNASAFQFNGIKYQQVFGAAMGSPLSPIIAEIVLQDLENFCMKKLDFPVYFYTRYVDDVLAFVPKDRIQSILSCFNSYHKRLQFTLEREENCRINFLEVTLIRNKRMIDFDWYRKPTSSGRYLNYYSHHPKGQKICTIYNLIDRGLLLSNLEFHLKNLTYIQESLVQNGYPRKLVLRAVSRRQALVLNPKNYYSDDFRRHRRINEHRWVTLPYVEGLSETLQSNLQGFRFSLSFRNDSNLRWLFTGHKDKLPRENQLNTVYKISCLECKFIFIEHTKRSLGDRIKEHYLSLRQPHNFPISNRLTEHAFRYAHDFDFKGVEVLAVEGNYEKRELLSLIYKERYLPQIDGSGDRISEVSIYSGLFNP</sequence>
<dbReference type="OrthoDB" id="7551601at2759"/>
<feature type="domain" description="Reverse transcriptase" evidence="1">
    <location>
        <begin position="226"/>
        <end position="489"/>
    </location>
</feature>
<dbReference type="AlphaFoldDB" id="A0A9R1T5W4"/>
<dbReference type="InterPro" id="IPR043502">
    <property type="entry name" value="DNA/RNA_pol_sf"/>
</dbReference>
<dbReference type="Pfam" id="PF00078">
    <property type="entry name" value="RVT_1"/>
    <property type="match status" value="1"/>
</dbReference>
<proteinExistence type="predicted"/>
<evidence type="ECO:0000259" key="1">
    <source>
        <dbReference type="PROSITE" id="PS50878"/>
    </source>
</evidence>
<dbReference type="PANTHER" id="PTHR21301:SF10">
    <property type="entry name" value="REVERSE TRANSCRIPTASE DOMAIN-CONTAINING PROTEIN"/>
    <property type="match status" value="1"/>
</dbReference>
<gene>
    <name evidence="3" type="primary">LOC105266662</name>
</gene>
<dbReference type="InterPro" id="IPR000477">
    <property type="entry name" value="RT_dom"/>
</dbReference>
<evidence type="ECO:0000313" key="2">
    <source>
        <dbReference type="Proteomes" id="UP000694866"/>
    </source>
</evidence>
<dbReference type="RefSeq" id="XP_011303305.1">
    <property type="nucleotide sequence ID" value="XM_011305003.1"/>
</dbReference>
<dbReference type="PANTHER" id="PTHR21301">
    <property type="entry name" value="REVERSE TRANSCRIPTASE"/>
    <property type="match status" value="1"/>
</dbReference>
<keyword evidence="2" id="KW-1185">Reference proteome</keyword>
<name>A0A9R1T5W4_9HYME</name>